<keyword evidence="2" id="KW-1185">Reference proteome</keyword>
<comment type="caution">
    <text evidence="1">The sequence shown here is derived from an EMBL/GenBank/DDBJ whole genome shotgun (WGS) entry which is preliminary data.</text>
</comment>
<dbReference type="SUPFAM" id="SSF53335">
    <property type="entry name" value="S-adenosyl-L-methionine-dependent methyltransferases"/>
    <property type="match status" value="1"/>
</dbReference>
<evidence type="ECO:0000313" key="2">
    <source>
        <dbReference type="Proteomes" id="UP000663992"/>
    </source>
</evidence>
<proteinExistence type="predicted"/>
<gene>
    <name evidence="1" type="ORF">J0A65_05780</name>
</gene>
<name>A0ABS3CQN3_9ALTE</name>
<dbReference type="InterPro" id="IPR029063">
    <property type="entry name" value="SAM-dependent_MTases_sf"/>
</dbReference>
<accession>A0ABS3CQN3</accession>
<sequence length="163" mass="18254">MQRYLHKALPDAKIHTLENNSAVIQSATDFFGLNPHKVSQIDASSGINQFKRVDLLFVDLFGRQDHPHCLHQADFLKACLQTLSAQGVMVLNLLPSSATHTEDWLAFLHLQCGFAPLCFAIPQYQNKVILCATRPLKLPDMQTLAVYAKDGSINLDYLTLYSL</sequence>
<dbReference type="Proteomes" id="UP000663992">
    <property type="component" value="Unassembled WGS sequence"/>
</dbReference>
<evidence type="ECO:0008006" key="3">
    <source>
        <dbReference type="Google" id="ProtNLM"/>
    </source>
</evidence>
<dbReference type="EMBL" id="JAFKCS010000003">
    <property type="protein sequence ID" value="MBN7819365.1"/>
    <property type="molecule type" value="Genomic_DNA"/>
</dbReference>
<dbReference type="Gene3D" id="3.40.50.150">
    <property type="entry name" value="Vaccinia Virus protein VP39"/>
    <property type="match status" value="1"/>
</dbReference>
<protein>
    <recommendedName>
        <fullName evidence="3">Spermidine synthase</fullName>
    </recommendedName>
</protein>
<evidence type="ECO:0000313" key="1">
    <source>
        <dbReference type="EMBL" id="MBN7819365.1"/>
    </source>
</evidence>
<dbReference type="RefSeq" id="WP_206593177.1">
    <property type="nucleotide sequence ID" value="NZ_JAFKCS010000003.1"/>
</dbReference>
<reference evidence="1 2" key="1">
    <citation type="submission" date="2021-03" db="EMBL/GenBank/DDBJ databases">
        <title>novel species isolated from a fishpond in China.</title>
        <authorList>
            <person name="Lu H."/>
            <person name="Cai Z."/>
        </authorList>
    </citation>
    <scope>NUCLEOTIDE SEQUENCE [LARGE SCALE GENOMIC DNA]</scope>
    <source>
        <strain evidence="1 2">Y57</strain>
    </source>
</reference>
<organism evidence="1 2">
    <name type="scientific">Bowmanella yangjiangensis</name>
    <dbReference type="NCBI Taxonomy" id="2811230"/>
    <lineage>
        <taxon>Bacteria</taxon>
        <taxon>Pseudomonadati</taxon>
        <taxon>Pseudomonadota</taxon>
        <taxon>Gammaproteobacteria</taxon>
        <taxon>Alteromonadales</taxon>
        <taxon>Alteromonadaceae</taxon>
        <taxon>Bowmanella</taxon>
    </lineage>
</organism>